<evidence type="ECO:0000256" key="1">
    <source>
        <dbReference type="SAM" id="MobiDB-lite"/>
    </source>
</evidence>
<proteinExistence type="predicted"/>
<evidence type="ECO:0000313" key="3">
    <source>
        <dbReference type="EMBL" id="GAU41367.1"/>
    </source>
</evidence>
<protein>
    <submittedName>
        <fullName evidence="3">Uncharacterized protein</fullName>
    </submittedName>
</protein>
<feature type="transmembrane region" description="Helical" evidence="2">
    <location>
        <begin position="418"/>
        <end position="437"/>
    </location>
</feature>
<reference evidence="4" key="1">
    <citation type="journal article" date="2017" name="Front. Plant Sci.">
        <title>Climate Clever Clovers: New Paradigm to Reduce the Environmental Footprint of Ruminants by Breeding Low Methanogenic Forages Utilizing Haplotype Variation.</title>
        <authorList>
            <person name="Kaur P."/>
            <person name="Appels R."/>
            <person name="Bayer P.E."/>
            <person name="Keeble-Gagnere G."/>
            <person name="Wang J."/>
            <person name="Hirakawa H."/>
            <person name="Shirasawa K."/>
            <person name="Vercoe P."/>
            <person name="Stefanova K."/>
            <person name="Durmic Z."/>
            <person name="Nichols P."/>
            <person name="Revell C."/>
            <person name="Isobe S.N."/>
            <person name="Edwards D."/>
            <person name="Erskine W."/>
        </authorList>
    </citation>
    <scope>NUCLEOTIDE SEQUENCE [LARGE SCALE GENOMIC DNA]</scope>
    <source>
        <strain evidence="4">cv. Daliak</strain>
    </source>
</reference>
<keyword evidence="2" id="KW-0472">Membrane</keyword>
<sequence length="599" mass="67790">MKNIFETLVPETVYSDARNLVEYCCFRFLSRDDSDIHPSLQDPAFQRLIFITMLAWENPYTNFLSSNAEKASLQSKLVTEEAFVRIAPAVSGVVDRPTVHNLFKALAGDQEGISMGMWLAYIHEFVKVRREHRSYQIPEFPQIDVEKILCIGSNNKQPVLKWENNMAWPGKLTLTDKAIYFEAAGLLGNKRAMRLDLTYDGLQVEKAKVGPLGSSLFDSAVSISSGSESNWWVLEFIDLGGEMRRDVWHALISEVIALHKFMHEYGAEEYGPNVYGARKGKQRATASAINGIARVQALQHLRKLPDDPTKLVQFSYLQNAPNGDIVLQTLANHVVADLSLTERAAKISKQKTQVVEKTQATIDAATLKGIPSNIDLFKELIFPITLTVKNFEKLRHWEEPHLTIGFLGLAYTIIFRNLLSYTFPVMLMITAVGMLTIRGLKEQGRLGRFFGGVTIRDQPPSNTIQKIIAVKDAMRDVENMTQKVNVSLLKIRSILLSGNPQITTEVAVLMLTWSAILFIVPFKYILSFLLFDMFTRELEFRKEMVKRFMKMLRERWHAVPAAPVTVLPFENEESKPEVSLKKIENKSKSQGNQSSGKSK</sequence>
<dbReference type="PANTHER" id="PTHR31860">
    <property type="entry name" value="HEAT-INDUCIBLE TRANSCRIPTION REPRESSOR (DUF639)-RELATED"/>
    <property type="match status" value="1"/>
</dbReference>
<dbReference type="Proteomes" id="UP000242715">
    <property type="component" value="Unassembled WGS sequence"/>
</dbReference>
<dbReference type="PANTHER" id="PTHR31860:SF3">
    <property type="entry name" value="PROTEIN, PUTATIVE (DUF639)-RELATED"/>
    <property type="match status" value="1"/>
</dbReference>
<evidence type="ECO:0000313" key="4">
    <source>
        <dbReference type="Proteomes" id="UP000242715"/>
    </source>
</evidence>
<evidence type="ECO:0000256" key="2">
    <source>
        <dbReference type="SAM" id="Phobius"/>
    </source>
</evidence>
<organism evidence="3 4">
    <name type="scientific">Trifolium subterraneum</name>
    <name type="common">Subterranean clover</name>
    <dbReference type="NCBI Taxonomy" id="3900"/>
    <lineage>
        <taxon>Eukaryota</taxon>
        <taxon>Viridiplantae</taxon>
        <taxon>Streptophyta</taxon>
        <taxon>Embryophyta</taxon>
        <taxon>Tracheophyta</taxon>
        <taxon>Spermatophyta</taxon>
        <taxon>Magnoliopsida</taxon>
        <taxon>eudicotyledons</taxon>
        <taxon>Gunneridae</taxon>
        <taxon>Pentapetalae</taxon>
        <taxon>rosids</taxon>
        <taxon>fabids</taxon>
        <taxon>Fabales</taxon>
        <taxon>Fabaceae</taxon>
        <taxon>Papilionoideae</taxon>
        <taxon>50 kb inversion clade</taxon>
        <taxon>NPAAA clade</taxon>
        <taxon>Hologalegina</taxon>
        <taxon>IRL clade</taxon>
        <taxon>Trifolieae</taxon>
        <taxon>Trifolium</taxon>
    </lineage>
</organism>
<feature type="compositionally biased region" description="Low complexity" evidence="1">
    <location>
        <begin position="588"/>
        <end position="599"/>
    </location>
</feature>
<keyword evidence="2" id="KW-0812">Transmembrane</keyword>
<keyword evidence="4" id="KW-1185">Reference proteome</keyword>
<feature type="transmembrane region" description="Helical" evidence="2">
    <location>
        <begin position="506"/>
        <end position="531"/>
    </location>
</feature>
<accession>A0A2Z6PCT9</accession>
<dbReference type="Pfam" id="PF04842">
    <property type="entry name" value="DUF639"/>
    <property type="match status" value="1"/>
</dbReference>
<keyword evidence="2" id="KW-1133">Transmembrane helix</keyword>
<dbReference type="EMBL" id="DF973860">
    <property type="protein sequence ID" value="GAU41367.1"/>
    <property type="molecule type" value="Genomic_DNA"/>
</dbReference>
<dbReference type="AlphaFoldDB" id="A0A2Z6PCT9"/>
<feature type="region of interest" description="Disordered" evidence="1">
    <location>
        <begin position="572"/>
        <end position="599"/>
    </location>
</feature>
<name>A0A2Z6PCT9_TRISU</name>
<gene>
    <name evidence="3" type="ORF">TSUD_390540</name>
</gene>
<feature type="compositionally biased region" description="Basic and acidic residues" evidence="1">
    <location>
        <begin position="572"/>
        <end position="587"/>
    </location>
</feature>
<dbReference type="OrthoDB" id="634852at2759"/>
<dbReference type="InterPro" id="IPR006927">
    <property type="entry name" value="DUF639"/>
</dbReference>